<evidence type="ECO:0000313" key="2">
    <source>
        <dbReference type="EMBL" id="TSE06622.1"/>
    </source>
</evidence>
<comment type="caution">
    <text evidence="2">The sequence shown here is derived from an EMBL/GenBank/DDBJ whole genome shotgun (WGS) entry which is preliminary data.</text>
</comment>
<dbReference type="AlphaFoldDB" id="A0A554VGT1"/>
<accession>A0A554VGT1</accession>
<proteinExistence type="predicted"/>
<keyword evidence="1" id="KW-0732">Signal</keyword>
<reference evidence="2 3" key="1">
    <citation type="submission" date="2019-07" db="EMBL/GenBank/DDBJ databases">
        <title>The draft genome sequence of Aquimarina algiphila M91.</title>
        <authorList>
            <person name="Meng X."/>
        </authorList>
    </citation>
    <scope>NUCLEOTIDE SEQUENCE [LARGE SCALE GENOMIC DNA]</scope>
    <source>
        <strain evidence="2 3">M91</strain>
    </source>
</reference>
<dbReference type="SUPFAM" id="SSF48452">
    <property type="entry name" value="TPR-like"/>
    <property type="match status" value="1"/>
</dbReference>
<protein>
    <recommendedName>
        <fullName evidence="4">Tetratricopeptide repeat protein</fullName>
    </recommendedName>
</protein>
<evidence type="ECO:0000256" key="1">
    <source>
        <dbReference type="SAM" id="SignalP"/>
    </source>
</evidence>
<keyword evidence="3" id="KW-1185">Reference proteome</keyword>
<dbReference type="Gene3D" id="1.25.40.10">
    <property type="entry name" value="Tetratricopeptide repeat domain"/>
    <property type="match status" value="1"/>
</dbReference>
<feature type="chain" id="PRO_5021852288" description="Tetratricopeptide repeat protein" evidence="1">
    <location>
        <begin position="29"/>
        <end position="472"/>
    </location>
</feature>
<organism evidence="2 3">
    <name type="scientific">Aquimarina algiphila</name>
    <dbReference type="NCBI Taxonomy" id="2047982"/>
    <lineage>
        <taxon>Bacteria</taxon>
        <taxon>Pseudomonadati</taxon>
        <taxon>Bacteroidota</taxon>
        <taxon>Flavobacteriia</taxon>
        <taxon>Flavobacteriales</taxon>
        <taxon>Flavobacteriaceae</taxon>
        <taxon>Aquimarina</taxon>
    </lineage>
</organism>
<feature type="signal peptide" evidence="1">
    <location>
        <begin position="1"/>
        <end position="28"/>
    </location>
</feature>
<dbReference type="Proteomes" id="UP000318833">
    <property type="component" value="Unassembled WGS sequence"/>
</dbReference>
<gene>
    <name evidence="2" type="ORF">FOF46_18620</name>
</gene>
<dbReference type="OrthoDB" id="9769023at2"/>
<evidence type="ECO:0000313" key="3">
    <source>
        <dbReference type="Proteomes" id="UP000318833"/>
    </source>
</evidence>
<name>A0A554VGT1_9FLAO</name>
<evidence type="ECO:0008006" key="4">
    <source>
        <dbReference type="Google" id="ProtNLM"/>
    </source>
</evidence>
<dbReference type="InterPro" id="IPR011990">
    <property type="entry name" value="TPR-like_helical_dom_sf"/>
</dbReference>
<sequence length="472" mass="53414">MINIKKTLRITILCALLIAFCNCGSYHAKSMLFQAKVQQGDMQGALSIIDNNKFLAKPRNQLLYLFEKGKLAYLAGDYELSNELFNKADLIIESNKKAIGNQLLGVVLNPEKETYTGEDSEKVAIHYYKALNYTFLGKYDDALVEAKRVRLQLQKLNDKYPSGKKNRYKDDAFSHIVQGLLYEASGDINNAFIAYRNAVDLYLENEGIYIGVHIPDQLGKDLLRTANAMGFMDQVKHYEQLLGITFVPQKIPEGGEAILFWENGLSPYKEETYYTFTILPGNDIGFLTIINKDLSLNLPLPIPTGGDNHADFSDLDIFNIAYPKYVSQPSLYHSAEVYIDSTSYQFQLAQNYEEIAFKTLRDRTLREIGKTALRLGTKKVSEYIVKNQNKDLGALLGIFNAFTESADTRNWQSLPNKVFYTRVPLKKGENILSIQLNSNHENLNFRKIKIKGTGGIQFQSIATPEVISALLR</sequence>
<dbReference type="EMBL" id="VLNR01000043">
    <property type="protein sequence ID" value="TSE06622.1"/>
    <property type="molecule type" value="Genomic_DNA"/>
</dbReference>